<protein>
    <recommendedName>
        <fullName evidence="4">DUF834 domain-containing protein</fullName>
    </recommendedName>
</protein>
<feature type="region of interest" description="Disordered" evidence="1">
    <location>
        <begin position="1"/>
        <end position="54"/>
    </location>
</feature>
<organism evidence="2 3">
    <name type="scientific">Oryza sativa subsp. japonica</name>
    <name type="common">Rice</name>
    <dbReference type="NCBI Taxonomy" id="39947"/>
    <lineage>
        <taxon>Eukaryota</taxon>
        <taxon>Viridiplantae</taxon>
        <taxon>Streptophyta</taxon>
        <taxon>Embryophyta</taxon>
        <taxon>Tracheophyta</taxon>
        <taxon>Spermatophyta</taxon>
        <taxon>Magnoliopsida</taxon>
        <taxon>Liliopsida</taxon>
        <taxon>Poales</taxon>
        <taxon>Poaceae</taxon>
        <taxon>BOP clade</taxon>
        <taxon>Oryzoideae</taxon>
        <taxon>Oryzeae</taxon>
        <taxon>Oryzinae</taxon>
        <taxon>Oryza</taxon>
        <taxon>Oryza sativa</taxon>
    </lineage>
</organism>
<dbReference type="AlphaFoldDB" id="Q6YW10"/>
<evidence type="ECO:0008006" key="4">
    <source>
        <dbReference type="Google" id="ProtNLM"/>
    </source>
</evidence>
<dbReference type="Proteomes" id="UP000000763">
    <property type="component" value="Chromosome 8"/>
</dbReference>
<accession>Q6YW10</accession>
<proteinExistence type="predicted"/>
<feature type="compositionally biased region" description="Basic and acidic residues" evidence="1">
    <location>
        <begin position="135"/>
        <end position="145"/>
    </location>
</feature>
<reference evidence="3" key="2">
    <citation type="journal article" date="2008" name="Nucleic Acids Res.">
        <title>The rice annotation project database (RAP-DB): 2008 update.</title>
        <authorList>
            <consortium name="The rice annotation project (RAP)"/>
        </authorList>
    </citation>
    <scope>GENOME REANNOTATION</scope>
    <source>
        <strain evidence="3">cv. Nipponbare</strain>
    </source>
</reference>
<feature type="region of interest" description="Disordered" evidence="1">
    <location>
        <begin position="128"/>
        <end position="160"/>
    </location>
</feature>
<gene>
    <name evidence="2" type="primary">OSJNBa0012K14.31</name>
</gene>
<evidence type="ECO:0000256" key="1">
    <source>
        <dbReference type="SAM" id="MobiDB-lite"/>
    </source>
</evidence>
<evidence type="ECO:0000313" key="2">
    <source>
        <dbReference type="EMBL" id="BAD05856.1"/>
    </source>
</evidence>
<sequence>MGFNMFKEYGTTTGGRQQRRGDVPRVFGQRGGAADDEDDEMKPTAATSPGEIEVGPRKRRWLRCRWRQGRAAASLDLTVRADWRRTTAVAPLVADEDALPAASGRNGDEAGEEDVAAERMVATLGSEEVVTAGKGRPELRDGGDARRRRRGSQGERRGRAAEPIFAFNLEEKPLGREIKRDGGASVLQLGEEQAAVGWRRKTTIGWTSWAAEGGGMDLGPREREERLGRVKIEETF</sequence>
<evidence type="ECO:0000313" key="3">
    <source>
        <dbReference type="Proteomes" id="UP000000763"/>
    </source>
</evidence>
<name>Q6YW10_ORYSJ</name>
<dbReference type="EMBL" id="AP005799">
    <property type="protein sequence ID" value="BAD05856.1"/>
    <property type="molecule type" value="Genomic_DNA"/>
</dbReference>
<reference evidence="3" key="1">
    <citation type="journal article" date="2005" name="Nature">
        <title>The map-based sequence of the rice genome.</title>
        <authorList>
            <consortium name="International rice genome sequencing project (IRGSP)"/>
            <person name="Matsumoto T."/>
            <person name="Wu J."/>
            <person name="Kanamori H."/>
            <person name="Katayose Y."/>
            <person name="Fujisawa M."/>
            <person name="Namiki N."/>
            <person name="Mizuno H."/>
            <person name="Yamamoto K."/>
            <person name="Antonio B.A."/>
            <person name="Baba T."/>
            <person name="Sakata K."/>
            <person name="Nagamura Y."/>
            <person name="Aoki H."/>
            <person name="Arikawa K."/>
            <person name="Arita K."/>
            <person name="Bito T."/>
            <person name="Chiden Y."/>
            <person name="Fujitsuka N."/>
            <person name="Fukunaka R."/>
            <person name="Hamada M."/>
            <person name="Harada C."/>
            <person name="Hayashi A."/>
            <person name="Hijishita S."/>
            <person name="Honda M."/>
            <person name="Hosokawa S."/>
            <person name="Ichikawa Y."/>
            <person name="Idonuma A."/>
            <person name="Iijima M."/>
            <person name="Ikeda M."/>
            <person name="Ikeno M."/>
            <person name="Ito K."/>
            <person name="Ito S."/>
            <person name="Ito T."/>
            <person name="Ito Y."/>
            <person name="Ito Y."/>
            <person name="Iwabuchi A."/>
            <person name="Kamiya K."/>
            <person name="Karasawa W."/>
            <person name="Kurita K."/>
            <person name="Katagiri S."/>
            <person name="Kikuta A."/>
            <person name="Kobayashi H."/>
            <person name="Kobayashi N."/>
            <person name="Machita K."/>
            <person name="Maehara T."/>
            <person name="Masukawa M."/>
            <person name="Mizubayashi T."/>
            <person name="Mukai Y."/>
            <person name="Nagasaki H."/>
            <person name="Nagata Y."/>
            <person name="Naito S."/>
            <person name="Nakashima M."/>
            <person name="Nakama Y."/>
            <person name="Nakamichi Y."/>
            <person name="Nakamura M."/>
            <person name="Meguro A."/>
            <person name="Negishi M."/>
            <person name="Ohta I."/>
            <person name="Ohta T."/>
            <person name="Okamoto M."/>
            <person name="Ono N."/>
            <person name="Saji S."/>
            <person name="Sakaguchi M."/>
            <person name="Sakai K."/>
            <person name="Shibata M."/>
            <person name="Shimokawa T."/>
            <person name="Song J."/>
            <person name="Takazaki Y."/>
            <person name="Terasawa K."/>
            <person name="Tsugane M."/>
            <person name="Tsuji K."/>
            <person name="Ueda S."/>
            <person name="Waki K."/>
            <person name="Yamagata H."/>
            <person name="Yamamoto M."/>
            <person name="Yamamoto S."/>
            <person name="Yamane H."/>
            <person name="Yoshiki S."/>
            <person name="Yoshihara R."/>
            <person name="Yukawa K."/>
            <person name="Zhong H."/>
            <person name="Yano M."/>
            <person name="Yuan Q."/>
            <person name="Ouyang S."/>
            <person name="Liu J."/>
            <person name="Jones K.M."/>
            <person name="Gansberger K."/>
            <person name="Moffat K."/>
            <person name="Hill J."/>
            <person name="Bera J."/>
            <person name="Fadrosh D."/>
            <person name="Jin S."/>
            <person name="Johri S."/>
            <person name="Kim M."/>
            <person name="Overton L."/>
            <person name="Reardon M."/>
            <person name="Tsitrin T."/>
            <person name="Vuong H."/>
            <person name="Weaver B."/>
            <person name="Ciecko A."/>
            <person name="Tallon L."/>
            <person name="Jackson J."/>
            <person name="Pai G."/>
            <person name="Aken S.V."/>
            <person name="Utterback T."/>
            <person name="Reidmuller S."/>
            <person name="Feldblyum T."/>
            <person name="Hsiao J."/>
            <person name="Zismann V."/>
            <person name="Iobst S."/>
            <person name="de Vazeille A.R."/>
            <person name="Buell C.R."/>
            <person name="Ying K."/>
            <person name="Li Y."/>
            <person name="Lu T."/>
            <person name="Huang Y."/>
            <person name="Zhao Q."/>
            <person name="Feng Q."/>
            <person name="Zhang L."/>
            <person name="Zhu J."/>
            <person name="Weng Q."/>
            <person name="Mu J."/>
            <person name="Lu Y."/>
            <person name="Fan D."/>
            <person name="Liu Y."/>
            <person name="Guan J."/>
            <person name="Zhang Y."/>
            <person name="Yu S."/>
            <person name="Liu X."/>
            <person name="Zhang Y."/>
            <person name="Hong G."/>
            <person name="Han B."/>
            <person name="Choisne N."/>
            <person name="Demange N."/>
            <person name="Orjeda G."/>
            <person name="Samain S."/>
            <person name="Cattolico L."/>
            <person name="Pelletier E."/>
            <person name="Couloux A."/>
            <person name="Segurens B."/>
            <person name="Wincker P."/>
            <person name="D'Hont A."/>
            <person name="Scarpelli C."/>
            <person name="Weissenbach J."/>
            <person name="Salanoubat M."/>
            <person name="Quetier F."/>
            <person name="Yu Y."/>
            <person name="Kim H.R."/>
            <person name="Rambo T."/>
            <person name="Currie J."/>
            <person name="Collura K."/>
            <person name="Luo M."/>
            <person name="Yang T."/>
            <person name="Ammiraju J.S.S."/>
            <person name="Engler F."/>
            <person name="Soderlund C."/>
            <person name="Wing R.A."/>
            <person name="Palmer L.E."/>
            <person name="de la Bastide M."/>
            <person name="Spiegel L."/>
            <person name="Nascimento L."/>
            <person name="Zutavern T."/>
            <person name="O'Shaughnessy A."/>
            <person name="Dike S."/>
            <person name="Dedhia N."/>
            <person name="Preston R."/>
            <person name="Balija V."/>
            <person name="McCombie W.R."/>
            <person name="Chow T."/>
            <person name="Chen H."/>
            <person name="Chung M."/>
            <person name="Chen C."/>
            <person name="Shaw J."/>
            <person name="Wu H."/>
            <person name="Hsiao K."/>
            <person name="Chao Y."/>
            <person name="Chu M."/>
            <person name="Cheng C."/>
            <person name="Hour A."/>
            <person name="Lee P."/>
            <person name="Lin S."/>
            <person name="Lin Y."/>
            <person name="Liou J."/>
            <person name="Liu S."/>
            <person name="Hsing Y."/>
            <person name="Raghuvanshi S."/>
            <person name="Mohanty A."/>
            <person name="Bharti A.K."/>
            <person name="Gaur A."/>
            <person name="Gupta V."/>
            <person name="Kumar D."/>
            <person name="Ravi V."/>
            <person name="Vij S."/>
            <person name="Kapur A."/>
            <person name="Khurana P."/>
            <person name="Khurana P."/>
            <person name="Khurana J.P."/>
            <person name="Tyagi A.K."/>
            <person name="Gaikwad K."/>
            <person name="Singh A."/>
            <person name="Dalal V."/>
            <person name="Srivastava S."/>
            <person name="Dixit A."/>
            <person name="Pal A.K."/>
            <person name="Ghazi I.A."/>
            <person name="Yadav M."/>
            <person name="Pandit A."/>
            <person name="Bhargava A."/>
            <person name="Sureshbabu K."/>
            <person name="Batra K."/>
            <person name="Sharma T.R."/>
            <person name="Mohapatra T."/>
            <person name="Singh N.K."/>
            <person name="Messing J."/>
            <person name="Nelson A.B."/>
            <person name="Fuks G."/>
            <person name="Kavchok S."/>
            <person name="Keizer G."/>
            <person name="Linton E."/>
            <person name="Llaca V."/>
            <person name="Song R."/>
            <person name="Tanyolac B."/>
            <person name="Young S."/>
            <person name="Ho-Il K."/>
            <person name="Hahn J.H."/>
            <person name="Sangsakoo G."/>
            <person name="Vanavichit A."/>
            <person name="de Mattos Luiz.A.T."/>
            <person name="Zimmer P.D."/>
            <person name="Malone G."/>
            <person name="Dellagostin O."/>
            <person name="de Oliveira A.C."/>
            <person name="Bevan M."/>
            <person name="Bancroft I."/>
            <person name="Minx P."/>
            <person name="Cordum H."/>
            <person name="Wilson R."/>
            <person name="Cheng Z."/>
            <person name="Jin W."/>
            <person name="Jiang J."/>
            <person name="Leong S.A."/>
            <person name="Iwama H."/>
            <person name="Gojobori T."/>
            <person name="Itoh T."/>
            <person name="Niimura Y."/>
            <person name="Fujii Y."/>
            <person name="Habara T."/>
            <person name="Sakai H."/>
            <person name="Sato Y."/>
            <person name="Wilson G."/>
            <person name="Kumar K."/>
            <person name="McCouch S."/>
            <person name="Juretic N."/>
            <person name="Hoen D."/>
            <person name="Wright S."/>
            <person name="Bruskiewich R."/>
            <person name="Bureau T."/>
            <person name="Miyao A."/>
            <person name="Hirochika H."/>
            <person name="Nishikawa T."/>
            <person name="Kadowaki K."/>
            <person name="Sugiura M."/>
            <person name="Burr B."/>
            <person name="Sasaki T."/>
        </authorList>
    </citation>
    <scope>NUCLEOTIDE SEQUENCE [LARGE SCALE GENOMIC DNA]</scope>
    <source>
        <strain evidence="3">cv. Nipponbare</strain>
    </source>
</reference>